<evidence type="ECO:0000256" key="9">
    <source>
        <dbReference type="ARBA" id="ARBA00080525"/>
    </source>
</evidence>
<organism evidence="11 12">
    <name type="scientific">Chytriomyces confervae</name>
    <dbReference type="NCBI Taxonomy" id="246404"/>
    <lineage>
        <taxon>Eukaryota</taxon>
        <taxon>Fungi</taxon>
        <taxon>Fungi incertae sedis</taxon>
        <taxon>Chytridiomycota</taxon>
        <taxon>Chytridiomycota incertae sedis</taxon>
        <taxon>Chytridiomycetes</taxon>
        <taxon>Chytridiales</taxon>
        <taxon>Chytriomycetaceae</taxon>
        <taxon>Chytriomyces</taxon>
    </lineage>
</organism>
<dbReference type="SUPFAM" id="SSF53383">
    <property type="entry name" value="PLP-dependent transferases"/>
    <property type="match status" value="1"/>
</dbReference>
<dbReference type="CDD" id="cd00609">
    <property type="entry name" value="AAT_like"/>
    <property type="match status" value="1"/>
</dbReference>
<dbReference type="AlphaFoldDB" id="A0A507DVL3"/>
<keyword evidence="5" id="KW-0663">Pyridoxal phosphate</keyword>
<reference evidence="11 12" key="1">
    <citation type="journal article" date="2019" name="Sci. Rep.">
        <title>Comparative genomics of chytrid fungi reveal insights into the obligate biotrophic and pathogenic lifestyle of Synchytrium endobioticum.</title>
        <authorList>
            <person name="van de Vossenberg B.T.L.H."/>
            <person name="Warris S."/>
            <person name="Nguyen H.D.T."/>
            <person name="van Gent-Pelzer M.P.E."/>
            <person name="Joly D.L."/>
            <person name="van de Geest H.C."/>
            <person name="Bonants P.J.M."/>
            <person name="Smith D.S."/>
            <person name="Levesque C.A."/>
            <person name="van der Lee T.A.J."/>
        </authorList>
    </citation>
    <scope>NUCLEOTIDE SEQUENCE [LARGE SCALE GENOMIC DNA]</scope>
    <source>
        <strain evidence="11 12">CBS 675.73</strain>
    </source>
</reference>
<evidence type="ECO:0000256" key="5">
    <source>
        <dbReference type="ARBA" id="ARBA00022898"/>
    </source>
</evidence>
<dbReference type="UniPathway" id="UPA00528">
    <property type="reaction ID" value="UER00586"/>
</dbReference>
<evidence type="ECO:0000313" key="12">
    <source>
        <dbReference type="Proteomes" id="UP000320333"/>
    </source>
</evidence>
<protein>
    <recommendedName>
        <fullName evidence="7">Glutamate pyruvate transaminase</fullName>
    </recommendedName>
    <alternativeName>
        <fullName evidence="8">Glutamic--alanine transaminase</fullName>
    </alternativeName>
    <alternativeName>
        <fullName evidence="9">Glutamic--pyruvic transaminase</fullName>
    </alternativeName>
</protein>
<sequence length="495" mass="55409">MLQVEEKSIEMQRTAKQASKVLRVESMQKDIVRVEYAVRGEIAIRAEELRKQLSVSPNSLPFTRITNCNIGNPQQLAQRPITFFRQVAALVDYPDLLRSESNLFKPDARERAAKYLAAIGSAGAYSHSQGVPIVRREVADFIEKRDGFAADPENIFLTAGASPAVQLVLNSLISHPKVGIMIPIPQYPLYTASIALFNGTAVPYYLDEAKNWGLSKEELARSLAKARSEGVEVRALCIINPGNPTGQCLSLENMNEVVEFCKKENIVLLADEVYQTNIYKPAERPFHSFKKVVKSKGPEYDNFELISFHSVSKGMVGECGRRGGYFECTNIDPEVMAQFYKIASISLCPPVHGQLMVGLMTNPPKEGDPSYPEYRKEMDDIYQSLVRRSNTLAKALNKLEGVSCNEAEGAMYLFPTITLPRKAVEAAKALGKQPDDMYCMELLNETGVCVVPGSGFWQKEGTWHFRSTFLAPENQMGEFAESLARFHEKFMNKYR</sequence>
<dbReference type="PANTHER" id="PTHR11751:SF29">
    <property type="entry name" value="ALANINE TRANSAMINASE"/>
    <property type="match status" value="1"/>
</dbReference>
<evidence type="ECO:0000256" key="7">
    <source>
        <dbReference type="ARBA" id="ARBA00077894"/>
    </source>
</evidence>
<dbReference type="FunFam" id="3.40.640.10:FF:000012">
    <property type="entry name" value="alanine aminotransferase 2"/>
    <property type="match status" value="1"/>
</dbReference>
<dbReference type="Gene3D" id="1.10.287.1970">
    <property type="match status" value="1"/>
</dbReference>
<comment type="similarity">
    <text evidence="6">Belongs to the class-I pyridoxal-phosphate-dependent aminotransferase family. Alanine aminotransferase subfamily.</text>
</comment>
<accession>A0A507DVL3</accession>
<gene>
    <name evidence="11" type="ORF">CcCBS67573_g09487</name>
</gene>
<keyword evidence="4" id="KW-0808">Transferase</keyword>
<dbReference type="InterPro" id="IPR045088">
    <property type="entry name" value="ALAT1/2-like"/>
</dbReference>
<dbReference type="InterPro" id="IPR015421">
    <property type="entry name" value="PyrdxlP-dep_Trfase_major"/>
</dbReference>
<dbReference type="GO" id="GO:0008483">
    <property type="term" value="F:transaminase activity"/>
    <property type="evidence" value="ECO:0007669"/>
    <property type="project" value="UniProtKB-KW"/>
</dbReference>
<dbReference type="GO" id="GO:0042853">
    <property type="term" value="P:L-alanine catabolic process"/>
    <property type="evidence" value="ECO:0007669"/>
    <property type="project" value="UniProtKB-UniPathway"/>
</dbReference>
<dbReference type="Gene3D" id="3.40.640.10">
    <property type="entry name" value="Type I PLP-dependent aspartate aminotransferase-like (Major domain)"/>
    <property type="match status" value="1"/>
</dbReference>
<dbReference type="InterPro" id="IPR004839">
    <property type="entry name" value="Aminotransferase_I/II_large"/>
</dbReference>
<dbReference type="OrthoDB" id="1732682at2759"/>
<dbReference type="Gene3D" id="3.90.1150.10">
    <property type="entry name" value="Aspartate Aminotransferase, domain 1"/>
    <property type="match status" value="1"/>
</dbReference>
<dbReference type="Pfam" id="PF00155">
    <property type="entry name" value="Aminotran_1_2"/>
    <property type="match status" value="1"/>
</dbReference>
<evidence type="ECO:0000256" key="8">
    <source>
        <dbReference type="ARBA" id="ARBA00078532"/>
    </source>
</evidence>
<dbReference type="FunFam" id="1.10.287.1970:FF:000001">
    <property type="entry name" value="Alanine aminotransferase 2"/>
    <property type="match status" value="1"/>
</dbReference>
<dbReference type="Proteomes" id="UP000320333">
    <property type="component" value="Unassembled WGS sequence"/>
</dbReference>
<evidence type="ECO:0000256" key="1">
    <source>
        <dbReference type="ARBA" id="ARBA00001933"/>
    </source>
</evidence>
<comment type="subunit">
    <text evidence="2">Homodimer.</text>
</comment>
<dbReference type="FunFam" id="3.90.1150.10:FF:000010">
    <property type="entry name" value="Alanine aminotransferase 2"/>
    <property type="match status" value="1"/>
</dbReference>
<evidence type="ECO:0000256" key="6">
    <source>
        <dbReference type="ARBA" id="ARBA00025785"/>
    </source>
</evidence>
<keyword evidence="3" id="KW-0032">Aminotransferase</keyword>
<evidence type="ECO:0000256" key="4">
    <source>
        <dbReference type="ARBA" id="ARBA00022679"/>
    </source>
</evidence>
<evidence type="ECO:0000256" key="3">
    <source>
        <dbReference type="ARBA" id="ARBA00022576"/>
    </source>
</evidence>
<dbReference type="PANTHER" id="PTHR11751">
    <property type="entry name" value="ALANINE AMINOTRANSFERASE"/>
    <property type="match status" value="1"/>
</dbReference>
<dbReference type="EMBL" id="QEAP01000855">
    <property type="protein sequence ID" value="TPX55332.1"/>
    <property type="molecule type" value="Genomic_DNA"/>
</dbReference>
<comment type="cofactor">
    <cofactor evidence="1">
        <name>pyridoxal 5'-phosphate</name>
        <dbReference type="ChEBI" id="CHEBI:597326"/>
    </cofactor>
</comment>
<feature type="domain" description="Aminotransferase class I/classII large" evidence="10">
    <location>
        <begin position="106"/>
        <end position="482"/>
    </location>
</feature>
<dbReference type="InterPro" id="IPR015422">
    <property type="entry name" value="PyrdxlP-dep_Trfase_small"/>
</dbReference>
<dbReference type="STRING" id="246404.A0A507DVL3"/>
<evidence type="ECO:0000259" key="10">
    <source>
        <dbReference type="Pfam" id="PF00155"/>
    </source>
</evidence>
<proteinExistence type="inferred from homology"/>
<dbReference type="GO" id="GO:0030170">
    <property type="term" value="F:pyridoxal phosphate binding"/>
    <property type="evidence" value="ECO:0007669"/>
    <property type="project" value="InterPro"/>
</dbReference>
<evidence type="ECO:0000313" key="11">
    <source>
        <dbReference type="EMBL" id="TPX55332.1"/>
    </source>
</evidence>
<dbReference type="InterPro" id="IPR015424">
    <property type="entry name" value="PyrdxlP-dep_Trfase"/>
</dbReference>
<evidence type="ECO:0000256" key="2">
    <source>
        <dbReference type="ARBA" id="ARBA00011738"/>
    </source>
</evidence>
<comment type="caution">
    <text evidence="11">The sequence shown here is derived from an EMBL/GenBank/DDBJ whole genome shotgun (WGS) entry which is preliminary data.</text>
</comment>
<name>A0A507DVL3_9FUNG</name>
<keyword evidence="12" id="KW-1185">Reference proteome</keyword>